<dbReference type="Proteomes" id="UP000707451">
    <property type="component" value="Unassembled WGS sequence"/>
</dbReference>
<accession>A0A9P7XJZ9</accession>
<dbReference type="AlphaFoldDB" id="A0A9P7XJZ9"/>
<name>A0A9P7XJZ9_9FUNG</name>
<feature type="chain" id="PRO_5040344778" evidence="1">
    <location>
        <begin position="22"/>
        <end position="128"/>
    </location>
</feature>
<dbReference type="EMBL" id="JAHRHY010000018">
    <property type="protein sequence ID" value="KAG9062775.1"/>
    <property type="molecule type" value="Genomic_DNA"/>
</dbReference>
<evidence type="ECO:0000313" key="3">
    <source>
        <dbReference type="Proteomes" id="UP000707451"/>
    </source>
</evidence>
<protein>
    <submittedName>
        <fullName evidence="2">Uncharacterized protein</fullName>
    </submittedName>
</protein>
<keyword evidence="1" id="KW-0732">Signal</keyword>
<proteinExistence type="predicted"/>
<sequence length="128" mass="14050">MAMIIVDTLAAATILASLAHASNTLSRASSSVDVVSQTRNSYRDFSDKSTYSNRATHLLPSMALATNFSDLKQGGRAPLAHVPINSNTSNIKYNAHSDDRYGNGTNVIQSNAYGRSINYRRSRRHYQL</sequence>
<gene>
    <name evidence="2" type="ORF">KI688_005081</name>
</gene>
<keyword evidence="3" id="KW-1185">Reference proteome</keyword>
<organism evidence="2 3">
    <name type="scientific">Linnemannia hyalina</name>
    <dbReference type="NCBI Taxonomy" id="64524"/>
    <lineage>
        <taxon>Eukaryota</taxon>
        <taxon>Fungi</taxon>
        <taxon>Fungi incertae sedis</taxon>
        <taxon>Mucoromycota</taxon>
        <taxon>Mortierellomycotina</taxon>
        <taxon>Mortierellomycetes</taxon>
        <taxon>Mortierellales</taxon>
        <taxon>Mortierellaceae</taxon>
        <taxon>Linnemannia</taxon>
    </lineage>
</organism>
<evidence type="ECO:0000313" key="2">
    <source>
        <dbReference type="EMBL" id="KAG9062775.1"/>
    </source>
</evidence>
<feature type="signal peptide" evidence="1">
    <location>
        <begin position="1"/>
        <end position="21"/>
    </location>
</feature>
<reference evidence="2" key="1">
    <citation type="submission" date="2021-06" db="EMBL/GenBank/DDBJ databases">
        <title>Genome Sequence of Mortierella hyaline Strain SCG-10, a Cold-Adapted, Nitrate-Reducing Fungus Isolated from Soil in Minnesota, USA.</title>
        <authorList>
            <person name="Aldossari N."/>
        </authorList>
    </citation>
    <scope>NUCLEOTIDE SEQUENCE</scope>
    <source>
        <strain evidence="2">SCG-10</strain>
    </source>
</reference>
<evidence type="ECO:0000256" key="1">
    <source>
        <dbReference type="SAM" id="SignalP"/>
    </source>
</evidence>
<comment type="caution">
    <text evidence="2">The sequence shown here is derived from an EMBL/GenBank/DDBJ whole genome shotgun (WGS) entry which is preliminary data.</text>
</comment>